<feature type="compositionally biased region" description="Basic and acidic residues" evidence="1">
    <location>
        <begin position="183"/>
        <end position="209"/>
    </location>
</feature>
<feature type="signal peptide" evidence="2">
    <location>
        <begin position="1"/>
        <end position="30"/>
    </location>
</feature>
<accession>A0A2A2IHT0</accession>
<dbReference type="InterPro" id="IPR025711">
    <property type="entry name" value="PepSY"/>
</dbReference>
<feature type="domain" description="PepSY" evidence="3">
    <location>
        <begin position="217"/>
        <end position="271"/>
    </location>
</feature>
<comment type="caution">
    <text evidence="4">The sequence shown here is derived from an EMBL/GenBank/DDBJ whole genome shotgun (WGS) entry which is preliminary data.</text>
</comment>
<gene>
    <name evidence="4" type="ORF">CIL05_06200</name>
</gene>
<name>A0A2A2IHT0_9BACI</name>
<organism evidence="4 5">
    <name type="scientific">Virgibacillus profundi</name>
    <dbReference type="NCBI Taxonomy" id="2024555"/>
    <lineage>
        <taxon>Bacteria</taxon>
        <taxon>Bacillati</taxon>
        <taxon>Bacillota</taxon>
        <taxon>Bacilli</taxon>
        <taxon>Bacillales</taxon>
        <taxon>Bacillaceae</taxon>
        <taxon>Virgibacillus</taxon>
    </lineage>
</organism>
<dbReference type="Pfam" id="PF03413">
    <property type="entry name" value="PepSY"/>
    <property type="match status" value="2"/>
</dbReference>
<keyword evidence="2" id="KW-0732">Signal</keyword>
<feature type="compositionally biased region" description="Basic and acidic residues" evidence="1">
    <location>
        <begin position="127"/>
        <end position="162"/>
    </location>
</feature>
<dbReference type="Gene3D" id="3.10.450.40">
    <property type="match status" value="2"/>
</dbReference>
<feature type="domain" description="PepSY" evidence="3">
    <location>
        <begin position="34"/>
        <end position="89"/>
    </location>
</feature>
<evidence type="ECO:0000256" key="2">
    <source>
        <dbReference type="SAM" id="SignalP"/>
    </source>
</evidence>
<reference evidence="4 5" key="1">
    <citation type="submission" date="2017-08" db="EMBL/GenBank/DDBJ databases">
        <title>Virgibacillus indicus sp. nov. and Virgibacillus profoundi sp. nov, two moderately halophilic bacteria isolated from marine sediment by using the Microfluidic Streak Plate.</title>
        <authorList>
            <person name="Xu B."/>
            <person name="Hu B."/>
            <person name="Wang J."/>
            <person name="Zhu Y."/>
            <person name="Huang L."/>
            <person name="Du W."/>
            <person name="Huang Y."/>
        </authorList>
    </citation>
    <scope>NUCLEOTIDE SEQUENCE [LARGE SCALE GENOMIC DNA]</scope>
    <source>
        <strain evidence="4 5">IO3-P3-H5</strain>
    </source>
</reference>
<feature type="chain" id="PRO_5012290837" description="PepSY domain-containing protein" evidence="2">
    <location>
        <begin position="31"/>
        <end position="284"/>
    </location>
</feature>
<dbReference type="OrthoDB" id="5361545at2"/>
<feature type="region of interest" description="Disordered" evidence="1">
    <location>
        <begin position="124"/>
        <end position="215"/>
    </location>
</feature>
<keyword evidence="5" id="KW-1185">Reference proteome</keyword>
<sequence length="284" mass="31275">MKKKLGLTIGTLAAAAVLGLGFSQSGAVQAEPDLTTDDIRNKVTAQYPGEIKELELEGDSKNAIYGVEIKIEDKEYKLKLDGNTGEVLSLDENVKAMSQKENNDKKAINKLSFNERILTADDAVETGVKDDDKSNKQDKKQEGKVEKPAKSNEKSVKEKSESNNKLVIAEKPSSNNNDDADDRDDKVEKADKLSNKTKVVKTDKPAKKEKPAKKAVISKSKAKSIALNQFSGNIEEIELDRDDGRLIYEVEIKNGNKEAEIEIDAYTGKVILVDIDTDDDDDDD</sequence>
<dbReference type="EMBL" id="NPOA01000003">
    <property type="protein sequence ID" value="PAV30690.1"/>
    <property type="molecule type" value="Genomic_DNA"/>
</dbReference>
<proteinExistence type="predicted"/>
<evidence type="ECO:0000256" key="1">
    <source>
        <dbReference type="SAM" id="MobiDB-lite"/>
    </source>
</evidence>
<dbReference type="AlphaFoldDB" id="A0A2A2IHT0"/>
<evidence type="ECO:0000313" key="4">
    <source>
        <dbReference type="EMBL" id="PAV30690.1"/>
    </source>
</evidence>
<dbReference type="Proteomes" id="UP000218887">
    <property type="component" value="Unassembled WGS sequence"/>
</dbReference>
<dbReference type="RefSeq" id="WP_095654656.1">
    <property type="nucleotide sequence ID" value="NZ_NPOA01000003.1"/>
</dbReference>
<evidence type="ECO:0000259" key="3">
    <source>
        <dbReference type="Pfam" id="PF03413"/>
    </source>
</evidence>
<protein>
    <recommendedName>
        <fullName evidence="3">PepSY domain-containing protein</fullName>
    </recommendedName>
</protein>
<evidence type="ECO:0000313" key="5">
    <source>
        <dbReference type="Proteomes" id="UP000218887"/>
    </source>
</evidence>